<dbReference type="SUPFAM" id="SSF56112">
    <property type="entry name" value="Protein kinase-like (PK-like)"/>
    <property type="match status" value="1"/>
</dbReference>
<evidence type="ECO:0000313" key="8">
    <source>
        <dbReference type="Proteomes" id="UP000569018"/>
    </source>
</evidence>
<sequence>QFLKRKGKLTEEFVLRMAGQILDVLWQLHEWEVDDNGDPYFYIYEDLKPENILVLGEQSYLLIDFGGLTRWTNGSTPGLDKFYTVGYAPQEMFEDANHLDQTFDIFSLGVTMFQCLTGIHPQKFVGQEDRAPVLDYSLLNDIRLKPLTIQLIRQATQFNRWHRFRSAKEMSREVERTLGE</sequence>
<dbReference type="Gene3D" id="1.10.510.10">
    <property type="entry name" value="Transferase(Phosphotransferase) domain 1"/>
    <property type="match status" value="1"/>
</dbReference>
<dbReference type="InterPro" id="IPR050660">
    <property type="entry name" value="NEK_Ser/Thr_kinase"/>
</dbReference>
<dbReference type="Proteomes" id="UP000569018">
    <property type="component" value="Unassembled WGS sequence"/>
</dbReference>
<proteinExistence type="predicted"/>
<dbReference type="InterPro" id="IPR000719">
    <property type="entry name" value="Prot_kinase_dom"/>
</dbReference>
<reference evidence="7 8" key="1">
    <citation type="journal article" date="2020" name="Front. Microbiol.">
        <title>Single-cell genomics of novel Actinobacteria with the Wood-Ljungdahl pathway discovered in a serpentinizing system.</title>
        <authorList>
            <person name="Merino N."/>
            <person name="Kawai M."/>
            <person name="Boyd E.S."/>
            <person name="Colman D.R."/>
            <person name="McGlynn S.E."/>
            <person name="Nealson K.H."/>
            <person name="Kurokawa K."/>
            <person name="Hongoh Y."/>
        </authorList>
    </citation>
    <scope>NUCLEOTIDE SEQUENCE [LARGE SCALE GENOMIC DNA]</scope>
    <source>
        <strain evidence="7 8">S47</strain>
    </source>
</reference>
<protein>
    <recommendedName>
        <fullName evidence="1">non-specific serine/threonine protein kinase</fullName>
        <ecNumber evidence="1">2.7.11.1</ecNumber>
    </recommendedName>
</protein>
<dbReference type="RefSeq" id="WP_407079603.1">
    <property type="nucleotide sequence ID" value="NZ_BLSD01000100.1"/>
</dbReference>
<dbReference type="GO" id="GO:0004674">
    <property type="term" value="F:protein serine/threonine kinase activity"/>
    <property type="evidence" value="ECO:0007669"/>
    <property type="project" value="UniProtKB-EC"/>
</dbReference>
<feature type="non-terminal residue" evidence="7">
    <location>
        <position position="1"/>
    </location>
</feature>
<comment type="caution">
    <text evidence="7">The sequence shown here is derived from an EMBL/GenBank/DDBJ whole genome shotgun (WGS) entry which is preliminary data.</text>
</comment>
<keyword evidence="3" id="KW-0547">Nucleotide-binding</keyword>
<keyword evidence="5" id="KW-0067">ATP-binding</keyword>
<dbReference type="PANTHER" id="PTHR43671:SF13">
    <property type="entry name" value="SERINE_THREONINE-PROTEIN KINASE NEK2"/>
    <property type="match status" value="1"/>
</dbReference>
<gene>
    <name evidence="7" type="ORF">HKBW3S47_01560</name>
</gene>
<keyword evidence="4 7" id="KW-0418">Kinase</keyword>
<dbReference type="EMBL" id="BLSD01000100">
    <property type="protein sequence ID" value="GFP39863.1"/>
    <property type="molecule type" value="Genomic_DNA"/>
</dbReference>
<evidence type="ECO:0000256" key="1">
    <source>
        <dbReference type="ARBA" id="ARBA00012513"/>
    </source>
</evidence>
<dbReference type="InterPro" id="IPR011009">
    <property type="entry name" value="Kinase-like_dom_sf"/>
</dbReference>
<evidence type="ECO:0000313" key="7">
    <source>
        <dbReference type="EMBL" id="GFP39863.1"/>
    </source>
</evidence>
<dbReference type="AlphaFoldDB" id="A0A6V8Q5Q2"/>
<name>A0A6V8Q5Q2_9ACTN</name>
<organism evidence="7 8">
    <name type="scientific">Candidatus Hakubella thermalkaliphila</name>
    <dbReference type="NCBI Taxonomy" id="2754717"/>
    <lineage>
        <taxon>Bacteria</taxon>
        <taxon>Bacillati</taxon>
        <taxon>Actinomycetota</taxon>
        <taxon>Actinomycetota incertae sedis</taxon>
        <taxon>Candidatus Hakubellales</taxon>
        <taxon>Candidatus Hakubellaceae</taxon>
        <taxon>Candidatus Hakubella</taxon>
    </lineage>
</organism>
<dbReference type="InterPro" id="IPR008271">
    <property type="entry name" value="Ser/Thr_kinase_AS"/>
</dbReference>
<dbReference type="PROSITE" id="PS00108">
    <property type="entry name" value="PROTEIN_KINASE_ST"/>
    <property type="match status" value="1"/>
</dbReference>
<feature type="domain" description="Protein kinase" evidence="6">
    <location>
        <begin position="1"/>
        <end position="180"/>
    </location>
</feature>
<dbReference type="PANTHER" id="PTHR43671">
    <property type="entry name" value="SERINE/THREONINE-PROTEIN KINASE NEK"/>
    <property type="match status" value="1"/>
</dbReference>
<accession>A0A6V8Q5Q2</accession>
<dbReference type="GO" id="GO:0005524">
    <property type="term" value="F:ATP binding"/>
    <property type="evidence" value="ECO:0007669"/>
    <property type="project" value="UniProtKB-KW"/>
</dbReference>
<dbReference type="PROSITE" id="PS50011">
    <property type="entry name" value="PROTEIN_KINASE_DOM"/>
    <property type="match status" value="1"/>
</dbReference>
<dbReference type="Pfam" id="PF00069">
    <property type="entry name" value="Pkinase"/>
    <property type="match status" value="1"/>
</dbReference>
<keyword evidence="2" id="KW-0808">Transferase</keyword>
<evidence type="ECO:0000256" key="4">
    <source>
        <dbReference type="ARBA" id="ARBA00022777"/>
    </source>
</evidence>
<evidence type="ECO:0000256" key="5">
    <source>
        <dbReference type="ARBA" id="ARBA00022840"/>
    </source>
</evidence>
<evidence type="ECO:0000259" key="6">
    <source>
        <dbReference type="PROSITE" id="PS50011"/>
    </source>
</evidence>
<evidence type="ECO:0000256" key="3">
    <source>
        <dbReference type="ARBA" id="ARBA00022741"/>
    </source>
</evidence>
<dbReference type="EC" id="2.7.11.1" evidence="1"/>
<evidence type="ECO:0000256" key="2">
    <source>
        <dbReference type="ARBA" id="ARBA00022679"/>
    </source>
</evidence>